<feature type="domain" description="Major facilitator superfamily (MFS) profile" evidence="8">
    <location>
        <begin position="1"/>
        <end position="333"/>
    </location>
</feature>
<dbReference type="EMBL" id="BAQP01000006">
    <property type="protein sequence ID" value="GBQ19294.1"/>
    <property type="molecule type" value="Genomic_DNA"/>
</dbReference>
<gene>
    <name evidence="9" type="ORF">AA12717_0198</name>
</gene>
<dbReference type="Pfam" id="PF07690">
    <property type="entry name" value="MFS_1"/>
    <property type="match status" value="1"/>
</dbReference>
<keyword evidence="10" id="KW-1185">Reference proteome</keyword>
<evidence type="ECO:0000256" key="5">
    <source>
        <dbReference type="ARBA" id="ARBA00023136"/>
    </source>
</evidence>
<dbReference type="Proteomes" id="UP001060895">
    <property type="component" value="Unassembled WGS sequence"/>
</dbReference>
<evidence type="ECO:0000256" key="4">
    <source>
        <dbReference type="ARBA" id="ARBA00022989"/>
    </source>
</evidence>
<proteinExistence type="predicted"/>
<dbReference type="PANTHER" id="PTHR42718">
    <property type="entry name" value="MAJOR FACILITATOR SUPERFAMILY MULTIDRUG TRANSPORTER MFSC"/>
    <property type="match status" value="1"/>
</dbReference>
<feature type="transmembrane region" description="Helical" evidence="7">
    <location>
        <begin position="185"/>
        <end position="206"/>
    </location>
</feature>
<keyword evidence="5 7" id="KW-0472">Membrane</keyword>
<accession>A0ABQ0P225</accession>
<evidence type="ECO:0000313" key="9">
    <source>
        <dbReference type="EMBL" id="GBQ19294.1"/>
    </source>
</evidence>
<feature type="transmembrane region" description="Helical" evidence="7">
    <location>
        <begin position="37"/>
        <end position="55"/>
    </location>
</feature>
<evidence type="ECO:0000256" key="1">
    <source>
        <dbReference type="ARBA" id="ARBA00004141"/>
    </source>
</evidence>
<keyword evidence="3 7" id="KW-0812">Transmembrane</keyword>
<name>A0ABQ0P225_9PROT</name>
<dbReference type="InterPro" id="IPR011701">
    <property type="entry name" value="MFS"/>
</dbReference>
<organism evidence="9 10">
    <name type="scientific">Gluconacetobacter sacchari DSM 12717</name>
    <dbReference type="NCBI Taxonomy" id="1307940"/>
    <lineage>
        <taxon>Bacteria</taxon>
        <taxon>Pseudomonadati</taxon>
        <taxon>Pseudomonadota</taxon>
        <taxon>Alphaproteobacteria</taxon>
        <taxon>Acetobacterales</taxon>
        <taxon>Acetobacteraceae</taxon>
        <taxon>Gluconacetobacter</taxon>
    </lineage>
</organism>
<evidence type="ECO:0000259" key="8">
    <source>
        <dbReference type="PROSITE" id="PS50850"/>
    </source>
</evidence>
<evidence type="ECO:0000313" key="10">
    <source>
        <dbReference type="Proteomes" id="UP001060895"/>
    </source>
</evidence>
<feature type="transmembrane region" description="Helical" evidence="7">
    <location>
        <begin position="67"/>
        <end position="88"/>
    </location>
</feature>
<protein>
    <submittedName>
        <fullName evidence="9">Major facilitator transporter</fullName>
    </submittedName>
</protein>
<evidence type="ECO:0000256" key="6">
    <source>
        <dbReference type="SAM" id="MobiDB-lite"/>
    </source>
</evidence>
<keyword evidence="2" id="KW-0813">Transport</keyword>
<dbReference type="PROSITE" id="PS50850">
    <property type="entry name" value="MFS"/>
    <property type="match status" value="1"/>
</dbReference>
<feature type="compositionally biased region" description="Basic and acidic residues" evidence="6">
    <location>
        <begin position="298"/>
        <end position="312"/>
    </location>
</feature>
<evidence type="ECO:0000256" key="3">
    <source>
        <dbReference type="ARBA" id="ARBA00022692"/>
    </source>
</evidence>
<dbReference type="SUPFAM" id="SSF103473">
    <property type="entry name" value="MFS general substrate transporter"/>
    <property type="match status" value="1"/>
</dbReference>
<comment type="subcellular location">
    <subcellularLocation>
        <location evidence="1">Membrane</location>
        <topology evidence="1">Multi-pass membrane protein</topology>
    </subcellularLocation>
</comment>
<feature type="transmembrane region" description="Helical" evidence="7">
    <location>
        <begin position="156"/>
        <end position="173"/>
    </location>
</feature>
<dbReference type="InterPro" id="IPR020846">
    <property type="entry name" value="MFS_dom"/>
</dbReference>
<comment type="caution">
    <text evidence="9">The sequence shown here is derived from an EMBL/GenBank/DDBJ whole genome shotgun (WGS) entry which is preliminary data.</text>
</comment>
<feature type="transmembrane region" description="Helical" evidence="7">
    <location>
        <begin position="126"/>
        <end position="150"/>
    </location>
</feature>
<dbReference type="PANTHER" id="PTHR42718:SF9">
    <property type="entry name" value="MAJOR FACILITATOR SUPERFAMILY MULTIDRUG TRANSPORTER MFSC"/>
    <property type="match status" value="1"/>
</dbReference>
<keyword evidence="4 7" id="KW-1133">Transmembrane helix</keyword>
<feature type="transmembrane region" description="Helical" evidence="7">
    <location>
        <begin position="218"/>
        <end position="236"/>
    </location>
</feature>
<reference evidence="9" key="1">
    <citation type="submission" date="2013-04" db="EMBL/GenBank/DDBJ databases">
        <title>The genome sequencing project of 58 acetic acid bacteria.</title>
        <authorList>
            <person name="Okamoto-Kainuma A."/>
            <person name="Ishikawa M."/>
            <person name="Umino S."/>
            <person name="Koizumi Y."/>
            <person name="Shiwa Y."/>
            <person name="Yoshikawa H."/>
            <person name="Matsutani M."/>
            <person name="Matsushita K."/>
        </authorList>
    </citation>
    <scope>NUCLEOTIDE SEQUENCE</scope>
    <source>
        <strain evidence="9">DSM 12717</strain>
    </source>
</reference>
<evidence type="ECO:0000256" key="7">
    <source>
        <dbReference type="SAM" id="Phobius"/>
    </source>
</evidence>
<dbReference type="Gene3D" id="1.20.1720.10">
    <property type="entry name" value="Multidrug resistance protein D"/>
    <property type="match status" value="1"/>
</dbReference>
<dbReference type="InterPro" id="IPR036259">
    <property type="entry name" value="MFS_trans_sf"/>
</dbReference>
<sequence>MQVASCLGFVVVLMDVSVVNVALEALHAAFRAGMSGLQWVVNAYTLAFAALLLTAGALGDRVGARPVFMAGFALFTLASLGCGLAPGLDLLNGARFVQGIGAALLVPNSLSLLRQAFHDPEERNRAVGWWGAGGGIALAAGPVVGGLLIAVAGWRAIFLVNLPIGVLGLWLTARHAPASPKHPRRGLDLAGQIAAALALSGLTMALTEASGRGWTDPVVGAGLVAAGLLGALFLRLEAGNPSAMLPAGPVSGRDAAECHGDRADRQSGVLWRRLHAESLFPDGPALFAAGDRTGLSADDGHAGDHECPGRADRRSRRPPSPDGDGDGPVGARL</sequence>
<evidence type="ECO:0000256" key="2">
    <source>
        <dbReference type="ARBA" id="ARBA00022448"/>
    </source>
</evidence>
<feature type="region of interest" description="Disordered" evidence="6">
    <location>
        <begin position="290"/>
        <end position="333"/>
    </location>
</feature>